<dbReference type="PANTHER" id="PTHR45724:SF13">
    <property type="entry name" value="AQUAPORIN NIP1-1-RELATED"/>
    <property type="match status" value="1"/>
</dbReference>
<reference evidence="8 9" key="1">
    <citation type="submission" date="2019-06" db="EMBL/GenBank/DDBJ databases">
        <title>Genomic Encyclopedia of Type Strains, Phase IV (KMG-V): Genome sequencing to study the core and pangenomes of soil and plant-associated prokaryotes.</title>
        <authorList>
            <person name="Whitman W."/>
        </authorList>
    </citation>
    <scope>NUCLEOTIDE SEQUENCE [LARGE SCALE GENOMIC DNA]</scope>
    <source>
        <strain evidence="8 9">BR 10556</strain>
    </source>
</reference>
<evidence type="ECO:0000256" key="4">
    <source>
        <dbReference type="ARBA" id="ARBA00022989"/>
    </source>
</evidence>
<feature type="transmembrane region" description="Helical" evidence="7">
    <location>
        <begin position="138"/>
        <end position="159"/>
    </location>
</feature>
<comment type="caution">
    <text evidence="8">The sequence shown here is derived from an EMBL/GenBank/DDBJ whole genome shotgun (WGS) entry which is preliminary data.</text>
</comment>
<keyword evidence="2 6" id="KW-0813">Transport</keyword>
<feature type="transmembrane region" description="Helical" evidence="7">
    <location>
        <begin position="104"/>
        <end position="126"/>
    </location>
</feature>
<keyword evidence="5 7" id="KW-0472">Membrane</keyword>
<gene>
    <name evidence="8" type="ORF">FBZ95_104527</name>
</gene>
<evidence type="ECO:0000313" key="9">
    <source>
        <dbReference type="Proteomes" id="UP000315914"/>
    </source>
</evidence>
<dbReference type="STRING" id="1399419.A5906_27380"/>
<dbReference type="EMBL" id="VITW01000004">
    <property type="protein sequence ID" value="TWB76343.1"/>
    <property type="molecule type" value="Genomic_DNA"/>
</dbReference>
<feature type="transmembrane region" description="Helical" evidence="7">
    <location>
        <begin position="49"/>
        <end position="68"/>
    </location>
</feature>
<dbReference type="Proteomes" id="UP000315914">
    <property type="component" value="Unassembled WGS sequence"/>
</dbReference>
<organism evidence="8 9">
    <name type="scientific">Bradyrhizobium sacchari</name>
    <dbReference type="NCBI Taxonomy" id="1399419"/>
    <lineage>
        <taxon>Bacteria</taxon>
        <taxon>Pseudomonadati</taxon>
        <taxon>Pseudomonadota</taxon>
        <taxon>Alphaproteobacteria</taxon>
        <taxon>Hyphomicrobiales</taxon>
        <taxon>Nitrobacteraceae</taxon>
        <taxon>Bradyrhizobium</taxon>
    </lineage>
</organism>
<dbReference type="GO" id="GO:0016020">
    <property type="term" value="C:membrane"/>
    <property type="evidence" value="ECO:0007669"/>
    <property type="project" value="UniProtKB-SubCell"/>
</dbReference>
<evidence type="ECO:0000313" key="8">
    <source>
        <dbReference type="EMBL" id="TWB76343.1"/>
    </source>
</evidence>
<feature type="transmembrane region" description="Helical" evidence="7">
    <location>
        <begin position="20"/>
        <end position="42"/>
    </location>
</feature>
<protein>
    <submittedName>
        <fullName evidence="8">Glycerol uptake facilitator-like aquaporin</fullName>
    </submittedName>
</protein>
<evidence type="ECO:0000256" key="6">
    <source>
        <dbReference type="RuleBase" id="RU000477"/>
    </source>
</evidence>
<evidence type="ECO:0000256" key="2">
    <source>
        <dbReference type="ARBA" id="ARBA00022448"/>
    </source>
</evidence>
<dbReference type="GO" id="GO:0015267">
    <property type="term" value="F:channel activity"/>
    <property type="evidence" value="ECO:0007669"/>
    <property type="project" value="InterPro"/>
</dbReference>
<dbReference type="PANTHER" id="PTHR45724">
    <property type="entry name" value="AQUAPORIN NIP2-1"/>
    <property type="match status" value="1"/>
</dbReference>
<dbReference type="InterPro" id="IPR023271">
    <property type="entry name" value="Aquaporin-like"/>
</dbReference>
<dbReference type="Gene3D" id="1.20.1080.10">
    <property type="entry name" value="Glycerol uptake facilitator protein"/>
    <property type="match status" value="1"/>
</dbReference>
<comment type="similarity">
    <text evidence="6">Belongs to the MIP/aquaporin (TC 1.A.8) family.</text>
</comment>
<evidence type="ECO:0000256" key="3">
    <source>
        <dbReference type="ARBA" id="ARBA00022692"/>
    </source>
</evidence>
<sequence>MTASEGSRSHSPDFNLSQRLAAEGIGTCFLLMAVVGSGILGARLASGNTAVALIGNALATAAALYALIEWLGPVSGAHFNPLVTAALVIRGDLPLQMGASYVPVQLVGALLGVGVANAMFAAPIFSLSVNDRSGFSNLLSEFVSTFGLLGAVWVCSWLRPASVAGVVAAYIGGAFWFTATDFANPAVTIARAFTDSFAGIRPQDVLGFIAAEVIGAGAAIVVFRWLLPVRADV</sequence>
<dbReference type="Pfam" id="PF00230">
    <property type="entry name" value="MIP"/>
    <property type="match status" value="1"/>
</dbReference>
<accession>A0A560JZ24</accession>
<evidence type="ECO:0000256" key="1">
    <source>
        <dbReference type="ARBA" id="ARBA00004141"/>
    </source>
</evidence>
<dbReference type="InterPro" id="IPR034294">
    <property type="entry name" value="Aquaporin_transptr"/>
</dbReference>
<dbReference type="InterPro" id="IPR000425">
    <property type="entry name" value="MIP"/>
</dbReference>
<feature type="transmembrane region" description="Helical" evidence="7">
    <location>
        <begin position="165"/>
        <end position="184"/>
    </location>
</feature>
<evidence type="ECO:0000256" key="5">
    <source>
        <dbReference type="ARBA" id="ARBA00023136"/>
    </source>
</evidence>
<dbReference type="AlphaFoldDB" id="A0A560JZ24"/>
<keyword evidence="4 7" id="KW-1133">Transmembrane helix</keyword>
<proteinExistence type="inferred from homology"/>
<feature type="transmembrane region" description="Helical" evidence="7">
    <location>
        <begin position="205"/>
        <end position="227"/>
    </location>
</feature>
<evidence type="ECO:0000256" key="7">
    <source>
        <dbReference type="SAM" id="Phobius"/>
    </source>
</evidence>
<dbReference type="PRINTS" id="PR00783">
    <property type="entry name" value="MINTRINSICP"/>
</dbReference>
<keyword evidence="3 6" id="KW-0812">Transmembrane</keyword>
<dbReference type="RefSeq" id="WP_245326671.1">
    <property type="nucleotide sequence ID" value="NZ_LWIG01000007.1"/>
</dbReference>
<comment type="subcellular location">
    <subcellularLocation>
        <location evidence="1">Membrane</location>
        <topology evidence="1">Multi-pass membrane protein</topology>
    </subcellularLocation>
</comment>
<dbReference type="SUPFAM" id="SSF81338">
    <property type="entry name" value="Aquaporin-like"/>
    <property type="match status" value="1"/>
</dbReference>
<name>A0A560JZ24_9BRAD</name>
<keyword evidence="9" id="KW-1185">Reference proteome</keyword>